<dbReference type="InterPro" id="IPR004343">
    <property type="entry name" value="Plus-3_dom"/>
</dbReference>
<dbReference type="SUPFAM" id="SSF159042">
    <property type="entry name" value="Plus3-like"/>
    <property type="match status" value="1"/>
</dbReference>
<proteinExistence type="predicted"/>
<dbReference type="PhylomeDB" id="R7QID0"/>
<feature type="coiled-coil region" evidence="5">
    <location>
        <begin position="215"/>
        <end position="284"/>
    </location>
</feature>
<dbReference type="AlphaFoldDB" id="R7QID0"/>
<dbReference type="RefSeq" id="XP_005717055.1">
    <property type="nucleotide sequence ID" value="XM_005716998.1"/>
</dbReference>
<dbReference type="OrthoDB" id="166375at2759"/>
<dbReference type="GO" id="GO:0016593">
    <property type="term" value="C:Cdc73/Paf1 complex"/>
    <property type="evidence" value="ECO:0007669"/>
    <property type="project" value="TreeGrafter"/>
</dbReference>
<evidence type="ECO:0000256" key="5">
    <source>
        <dbReference type="SAM" id="Coils"/>
    </source>
</evidence>
<keyword evidence="2" id="KW-0805">Transcription regulation</keyword>
<comment type="subcellular location">
    <subcellularLocation>
        <location evidence="1">Nucleus</location>
    </subcellularLocation>
</comment>
<name>R7QID0_CHOCR</name>
<evidence type="ECO:0000259" key="7">
    <source>
        <dbReference type="PROSITE" id="PS51360"/>
    </source>
</evidence>
<keyword evidence="3" id="KW-0804">Transcription</keyword>
<dbReference type="KEGG" id="ccp:CHC_T00005358001"/>
<gene>
    <name evidence="8" type="ORF">CHC_T00005358001</name>
</gene>
<accession>R7QID0</accession>
<evidence type="ECO:0000313" key="8">
    <source>
        <dbReference type="EMBL" id="CDF37236.1"/>
    </source>
</evidence>
<dbReference type="GeneID" id="17324796"/>
<dbReference type="SMART" id="SM00719">
    <property type="entry name" value="Plus3"/>
    <property type="match status" value="1"/>
</dbReference>
<dbReference type="PANTHER" id="PTHR13115">
    <property type="entry name" value="RNA POLYMERASE-ASSOCIATED PROTEIN RTF1 HOMOLOG"/>
    <property type="match status" value="1"/>
</dbReference>
<evidence type="ECO:0000256" key="4">
    <source>
        <dbReference type="ARBA" id="ARBA00023242"/>
    </source>
</evidence>
<keyword evidence="5" id="KW-0175">Coiled coil</keyword>
<dbReference type="PROSITE" id="PS51360">
    <property type="entry name" value="PLUS3"/>
    <property type="match status" value="1"/>
</dbReference>
<organism evidence="8 9">
    <name type="scientific">Chondrus crispus</name>
    <name type="common">Carrageen Irish moss</name>
    <name type="synonym">Polymorpha crispa</name>
    <dbReference type="NCBI Taxonomy" id="2769"/>
    <lineage>
        <taxon>Eukaryota</taxon>
        <taxon>Rhodophyta</taxon>
        <taxon>Florideophyceae</taxon>
        <taxon>Rhodymeniophycidae</taxon>
        <taxon>Gigartinales</taxon>
        <taxon>Gigartinaceae</taxon>
        <taxon>Chondrus</taxon>
    </lineage>
</organism>
<evidence type="ECO:0000313" key="9">
    <source>
        <dbReference type="Proteomes" id="UP000012073"/>
    </source>
</evidence>
<dbReference type="GO" id="GO:1990269">
    <property type="term" value="F:RNA polymerase II C-terminal domain phosphoserine binding"/>
    <property type="evidence" value="ECO:0007669"/>
    <property type="project" value="TreeGrafter"/>
</dbReference>
<evidence type="ECO:0000256" key="6">
    <source>
        <dbReference type="SAM" id="MobiDB-lite"/>
    </source>
</evidence>
<reference evidence="9" key="1">
    <citation type="journal article" date="2013" name="Proc. Natl. Acad. Sci. U.S.A.">
        <title>Genome structure and metabolic features in the red seaweed Chondrus crispus shed light on evolution of the Archaeplastida.</title>
        <authorList>
            <person name="Collen J."/>
            <person name="Porcel B."/>
            <person name="Carre W."/>
            <person name="Ball S.G."/>
            <person name="Chaparro C."/>
            <person name="Tonon T."/>
            <person name="Barbeyron T."/>
            <person name="Michel G."/>
            <person name="Noel B."/>
            <person name="Valentin K."/>
            <person name="Elias M."/>
            <person name="Artiguenave F."/>
            <person name="Arun A."/>
            <person name="Aury J.M."/>
            <person name="Barbosa-Neto J.F."/>
            <person name="Bothwell J.H."/>
            <person name="Bouget F.Y."/>
            <person name="Brillet L."/>
            <person name="Cabello-Hurtado F."/>
            <person name="Capella-Gutierrez S."/>
            <person name="Charrier B."/>
            <person name="Cladiere L."/>
            <person name="Cock J.M."/>
            <person name="Coelho S.M."/>
            <person name="Colleoni C."/>
            <person name="Czjzek M."/>
            <person name="Da Silva C."/>
            <person name="Delage L."/>
            <person name="Denoeud F."/>
            <person name="Deschamps P."/>
            <person name="Dittami S.M."/>
            <person name="Gabaldon T."/>
            <person name="Gachon C.M."/>
            <person name="Groisillier A."/>
            <person name="Herve C."/>
            <person name="Jabbari K."/>
            <person name="Katinka M."/>
            <person name="Kloareg B."/>
            <person name="Kowalczyk N."/>
            <person name="Labadie K."/>
            <person name="Leblanc C."/>
            <person name="Lopez P.J."/>
            <person name="McLachlan D.H."/>
            <person name="Meslet-Cladiere L."/>
            <person name="Moustafa A."/>
            <person name="Nehr Z."/>
            <person name="Nyvall Collen P."/>
            <person name="Panaud O."/>
            <person name="Partensky F."/>
            <person name="Poulain J."/>
            <person name="Rensing S.A."/>
            <person name="Rousvoal S."/>
            <person name="Samson G."/>
            <person name="Symeonidi A."/>
            <person name="Weissenbach J."/>
            <person name="Zambounis A."/>
            <person name="Wincker P."/>
            <person name="Boyen C."/>
        </authorList>
    </citation>
    <scope>NUCLEOTIDE SEQUENCE [LARGE SCALE GENOMIC DNA]</scope>
    <source>
        <strain evidence="9">cv. Stackhouse</strain>
    </source>
</reference>
<dbReference type="Gene3D" id="3.90.70.200">
    <property type="entry name" value="Plus-3 domain"/>
    <property type="match status" value="1"/>
</dbReference>
<dbReference type="PANTHER" id="PTHR13115:SF8">
    <property type="entry name" value="RNA POLYMERASE-ASSOCIATED PROTEIN RTF1 HOMOLOG"/>
    <property type="match status" value="1"/>
</dbReference>
<keyword evidence="9" id="KW-1185">Reference proteome</keyword>
<keyword evidence="4" id="KW-0539">Nucleus</keyword>
<evidence type="ECO:0000256" key="2">
    <source>
        <dbReference type="ARBA" id="ARBA00023015"/>
    </source>
</evidence>
<feature type="region of interest" description="Disordered" evidence="6">
    <location>
        <begin position="304"/>
        <end position="328"/>
    </location>
</feature>
<dbReference type="InterPro" id="IPR036128">
    <property type="entry name" value="Plus3-like_sf"/>
</dbReference>
<dbReference type="GO" id="GO:0003677">
    <property type="term" value="F:DNA binding"/>
    <property type="evidence" value="ECO:0007669"/>
    <property type="project" value="InterPro"/>
</dbReference>
<dbReference type="Pfam" id="PF03126">
    <property type="entry name" value="Plus-3"/>
    <property type="match status" value="1"/>
</dbReference>
<feature type="domain" description="Plus3" evidence="7">
    <location>
        <begin position="30"/>
        <end position="164"/>
    </location>
</feature>
<sequence>MKQEAKEEAALMVDDDGPELRYADVVKVGKAGERSTTPLFLRRDTLINLSQQPFFERFVVGLFARIRVDGSRYAEDGGSYLLCRIVAVEKSKVYDLMSDIRTNYVLILQIGKQKRPIRINMTSGSHPSEREFEVYRSRALDAGVDMPRREEVLKLFKKTNELFLDQKVTATDEENKKHIANMEILYPSRVNWTQKRTEARTGLDIKRQELNSSRRKGATELEHKLESEVVELEKRLREIEANEEKYGMSQVKSEDVFHGLAIRNMALNKANEQLMARQRHLEDESGGIDPFARFDTTGQSYYSIAKKGESGNGKPPEKKKRKLSQSDWRSCLKSWRPDDKKRKISENPLNPLYAGEILQDGIFEKGSSDGSSQKDIRLRPPRVDSVYAGLVRNKVRLPPNAKVMSYDEWSKMRGM</sequence>
<evidence type="ECO:0000256" key="3">
    <source>
        <dbReference type="ARBA" id="ARBA00023163"/>
    </source>
</evidence>
<evidence type="ECO:0000256" key="1">
    <source>
        <dbReference type="ARBA" id="ARBA00004123"/>
    </source>
</evidence>
<dbReference type="Gramene" id="CDF37236">
    <property type="protein sequence ID" value="CDF37236"/>
    <property type="gene ID" value="CHC_T00005358001"/>
</dbReference>
<protein>
    <recommendedName>
        <fullName evidence="7">Plus3 domain-containing protein</fullName>
    </recommendedName>
</protein>
<dbReference type="Proteomes" id="UP000012073">
    <property type="component" value="Unassembled WGS sequence"/>
</dbReference>
<dbReference type="EMBL" id="HG001822">
    <property type="protein sequence ID" value="CDF37236.1"/>
    <property type="molecule type" value="Genomic_DNA"/>
</dbReference>
<dbReference type="STRING" id="2769.R7QID0"/>